<name>A0A2N0ZIE3_9BACI</name>
<dbReference type="Proteomes" id="UP000233343">
    <property type="component" value="Unassembled WGS sequence"/>
</dbReference>
<reference evidence="2 3" key="1">
    <citation type="journal article" date="2010" name="Int. J. Syst. Evol. Microbiol.">
        <title>Bacillus horneckiae sp. nov., isolated from a spacecraft-assembly clean room.</title>
        <authorList>
            <person name="Vaishampayan P."/>
            <person name="Probst A."/>
            <person name="Krishnamurthi S."/>
            <person name="Ghosh S."/>
            <person name="Osman S."/>
            <person name="McDowall A."/>
            <person name="Ruckmani A."/>
            <person name="Mayilraj S."/>
            <person name="Venkateswaran K."/>
        </authorList>
    </citation>
    <scope>NUCLEOTIDE SEQUENCE [LARGE SCALE GENOMIC DNA]</scope>
    <source>
        <strain evidence="3">1PO1SC</strain>
    </source>
</reference>
<evidence type="ECO:0000256" key="1">
    <source>
        <dbReference type="SAM" id="Coils"/>
    </source>
</evidence>
<keyword evidence="3" id="KW-1185">Reference proteome</keyword>
<proteinExistence type="predicted"/>
<dbReference type="EMBL" id="PISD01000017">
    <property type="protein sequence ID" value="PKG29280.1"/>
    <property type="molecule type" value="Genomic_DNA"/>
</dbReference>
<feature type="coiled-coil region" evidence="1">
    <location>
        <begin position="130"/>
        <end position="157"/>
    </location>
</feature>
<evidence type="ECO:0000313" key="3">
    <source>
        <dbReference type="Proteomes" id="UP000233343"/>
    </source>
</evidence>
<comment type="caution">
    <text evidence="2">The sequence shown here is derived from an EMBL/GenBank/DDBJ whole genome shotgun (WGS) entry which is preliminary data.</text>
</comment>
<gene>
    <name evidence="2" type="ORF">CWS20_09295</name>
</gene>
<evidence type="ECO:0000313" key="2">
    <source>
        <dbReference type="EMBL" id="PKG29280.1"/>
    </source>
</evidence>
<keyword evidence="1" id="KW-0175">Coiled coil</keyword>
<accession>A0A2N0ZIE3</accession>
<sequence length="173" mass="20124">MTKIQVKEEKIEKVFIQLKGYELGCLDGEIDAIENFMEADSGYICDVINESPSVPIYYRDIWEKAYKIQYYIEDLIDEEMGGLADSSLVQTFQYGITRYYEEVLHDNLESMIYNKLALLLNEALASLSDEEINEIDFEELEEELEDISKKIDHNDDLSIIQDKVAKIIDELIE</sequence>
<organism evidence="2 3">
    <name type="scientific">Cytobacillus horneckiae</name>
    <dbReference type="NCBI Taxonomy" id="549687"/>
    <lineage>
        <taxon>Bacteria</taxon>
        <taxon>Bacillati</taxon>
        <taxon>Bacillota</taxon>
        <taxon>Bacilli</taxon>
        <taxon>Bacillales</taxon>
        <taxon>Bacillaceae</taxon>
        <taxon>Cytobacillus</taxon>
    </lineage>
</organism>
<protein>
    <submittedName>
        <fullName evidence="2">Uncharacterized protein</fullName>
    </submittedName>
</protein>
<dbReference type="AlphaFoldDB" id="A0A2N0ZIE3"/>
<dbReference type="RefSeq" id="WP_101226281.1">
    <property type="nucleotide sequence ID" value="NZ_JARSFA010000063.1"/>
</dbReference>